<protein>
    <recommendedName>
        <fullName evidence="8">Protein-serine/threonine kinase</fullName>
        <ecNumber evidence="8">2.7.11.-</ecNumber>
    </recommendedName>
</protein>
<keyword evidence="6 8" id="KW-0496">Mitochondrion</keyword>
<dbReference type="InterPro" id="IPR018955">
    <property type="entry name" value="BCDHK/PDK_N"/>
</dbReference>
<evidence type="ECO:0000259" key="9">
    <source>
        <dbReference type="PROSITE" id="PS50109"/>
    </source>
</evidence>
<dbReference type="Pfam" id="PF10436">
    <property type="entry name" value="BCDHK_Adom3"/>
    <property type="match status" value="1"/>
</dbReference>
<dbReference type="PANTHER" id="PTHR11947">
    <property type="entry name" value="PYRUVATE DEHYDROGENASE KINASE"/>
    <property type="match status" value="1"/>
</dbReference>
<dbReference type="InParanoid" id="A0A1Y1Y4B2"/>
<dbReference type="Proteomes" id="UP000193498">
    <property type="component" value="Unassembled WGS sequence"/>
</dbReference>
<evidence type="ECO:0000256" key="8">
    <source>
        <dbReference type="RuleBase" id="RU366032"/>
    </source>
</evidence>
<reference evidence="10 11" key="1">
    <citation type="submission" date="2016-07" db="EMBL/GenBank/DDBJ databases">
        <title>Pervasive Adenine N6-methylation of Active Genes in Fungi.</title>
        <authorList>
            <consortium name="DOE Joint Genome Institute"/>
            <person name="Mondo S.J."/>
            <person name="Dannebaum R.O."/>
            <person name="Kuo R.C."/>
            <person name="Labutti K."/>
            <person name="Haridas S."/>
            <person name="Kuo A."/>
            <person name="Salamov A."/>
            <person name="Ahrendt S.R."/>
            <person name="Lipzen A."/>
            <person name="Sullivan W."/>
            <person name="Andreopoulos W.B."/>
            <person name="Clum A."/>
            <person name="Lindquist E."/>
            <person name="Daum C."/>
            <person name="Ramamoorthy G.K."/>
            <person name="Gryganskyi A."/>
            <person name="Culley D."/>
            <person name="Magnuson J.K."/>
            <person name="James T.Y."/>
            <person name="O'Malley M.A."/>
            <person name="Stajich J.E."/>
            <person name="Spatafora J.W."/>
            <person name="Visel A."/>
            <person name="Grigoriev I.V."/>
        </authorList>
    </citation>
    <scope>NUCLEOTIDE SEQUENCE [LARGE SCALE GENOMIC DNA]</scope>
    <source>
        <strain evidence="10 11">CBS 931.73</strain>
    </source>
</reference>
<dbReference type="InterPro" id="IPR036784">
    <property type="entry name" value="AK/P_DHK_N_sf"/>
</dbReference>
<evidence type="ECO:0000256" key="3">
    <source>
        <dbReference type="ARBA" id="ARBA00022741"/>
    </source>
</evidence>
<dbReference type="PROSITE" id="PS50109">
    <property type="entry name" value="HIS_KIN"/>
    <property type="match status" value="1"/>
</dbReference>
<comment type="similarity">
    <text evidence="1 8">Belongs to the PDK/BCKDK protein kinase family.</text>
</comment>
<dbReference type="Gene3D" id="3.30.565.10">
    <property type="entry name" value="Histidine kinase-like ATPase, C-terminal domain"/>
    <property type="match status" value="1"/>
</dbReference>
<dbReference type="EMBL" id="MCFE01000255">
    <property type="protein sequence ID" value="ORX92872.1"/>
    <property type="molecule type" value="Genomic_DNA"/>
</dbReference>
<proteinExistence type="inferred from homology"/>
<evidence type="ECO:0000313" key="10">
    <source>
        <dbReference type="EMBL" id="ORX92872.1"/>
    </source>
</evidence>
<keyword evidence="5 8" id="KW-0067">ATP-binding</keyword>
<organism evidence="10 11">
    <name type="scientific">Basidiobolus meristosporus CBS 931.73</name>
    <dbReference type="NCBI Taxonomy" id="1314790"/>
    <lineage>
        <taxon>Eukaryota</taxon>
        <taxon>Fungi</taxon>
        <taxon>Fungi incertae sedis</taxon>
        <taxon>Zoopagomycota</taxon>
        <taxon>Entomophthoromycotina</taxon>
        <taxon>Basidiobolomycetes</taxon>
        <taxon>Basidiobolales</taxon>
        <taxon>Basidiobolaceae</taxon>
        <taxon>Basidiobolus</taxon>
    </lineage>
</organism>
<feature type="domain" description="Histidine kinase" evidence="9">
    <location>
        <begin position="235"/>
        <end position="362"/>
    </location>
</feature>
<dbReference type="AlphaFoldDB" id="A0A1Y1Y4B2"/>
<name>A0A1Y1Y4B2_9FUNG</name>
<gene>
    <name evidence="10" type="ORF">K493DRAFT_353964</name>
</gene>
<dbReference type="PANTHER" id="PTHR11947:SF3">
    <property type="entry name" value="[PYRUVATE DEHYDROGENASE (ACETYL-TRANSFERRING)] KINASE, MITOCHONDRIAL"/>
    <property type="match status" value="1"/>
</dbReference>
<evidence type="ECO:0000256" key="7">
    <source>
        <dbReference type="ARBA" id="ARBA00048201"/>
    </source>
</evidence>
<dbReference type="EC" id="2.7.11.-" evidence="8"/>
<evidence type="ECO:0000256" key="5">
    <source>
        <dbReference type="ARBA" id="ARBA00022840"/>
    </source>
</evidence>
<dbReference type="GO" id="GO:0010906">
    <property type="term" value="P:regulation of glucose metabolic process"/>
    <property type="evidence" value="ECO:0007669"/>
    <property type="project" value="TreeGrafter"/>
</dbReference>
<keyword evidence="11" id="KW-1185">Reference proteome</keyword>
<dbReference type="SUPFAM" id="SSF55874">
    <property type="entry name" value="ATPase domain of HSP90 chaperone/DNA topoisomerase II/histidine kinase"/>
    <property type="match status" value="1"/>
</dbReference>
<sequence length="417" mass="46999">MIPTPCLKSLPKDVILKYASSKATRISLKQMFTSGSRLLERKDPFALLIPTQFLHQELPIRLTQSVKMLSSHELPYGMGGLPTFRKITYNLLEDISILSQIPKPKTAKQVEDFTKVMKYIQKRHTTSILSVGQGFRELLQEKQLNPSELHAEKFRTFFDSFYTLNFGTRLLIGEHLSLHDKGRNLVRNISPLSIAERAVADARRVCASHFGIEAPEVKIYGGLESVKTLYIEEHLHRILFEILKNSLRATVEFHNADTTLPPLKLIMANGGEDVSFKLSDQGGGIPMSAMSRLWSYVYSEPKGDDSVQISGEVNDYVSRPLSGFGHGLPLARLTARYFGGDLNVVSMEGYGTDTYLHLFREDSCLENIPEIAHLNLQFESFVKNMPPDFEFEPEMVQGSDLEVPYRLEQPSTNAATV</sequence>
<dbReference type="SUPFAM" id="SSF69012">
    <property type="entry name" value="alpha-ketoacid dehydrogenase kinase, N-terminal domain"/>
    <property type="match status" value="1"/>
</dbReference>
<dbReference type="Pfam" id="PF02518">
    <property type="entry name" value="HATPase_c"/>
    <property type="match status" value="1"/>
</dbReference>
<dbReference type="InterPro" id="IPR039028">
    <property type="entry name" value="BCKD/PDK"/>
</dbReference>
<keyword evidence="2 8" id="KW-0808">Transferase</keyword>
<comment type="catalytic activity">
    <reaction evidence="7">
        <text>L-seryl-[pyruvate dehydrogenase E1 alpha subunit] + ATP = O-phospho-L-seryl-[pyruvate dehydrogenase E1 alpha subunit] + ADP + H(+)</text>
        <dbReference type="Rhea" id="RHEA:23052"/>
        <dbReference type="Rhea" id="RHEA-COMP:13689"/>
        <dbReference type="Rhea" id="RHEA-COMP:13690"/>
        <dbReference type="ChEBI" id="CHEBI:15378"/>
        <dbReference type="ChEBI" id="CHEBI:29999"/>
        <dbReference type="ChEBI" id="CHEBI:30616"/>
        <dbReference type="ChEBI" id="CHEBI:83421"/>
        <dbReference type="ChEBI" id="CHEBI:456216"/>
        <dbReference type="EC" id="2.7.11.2"/>
    </reaction>
</comment>
<comment type="subcellular location">
    <subcellularLocation>
        <location evidence="8">Mitochondrion matrix</location>
    </subcellularLocation>
</comment>
<keyword evidence="4 8" id="KW-0418">Kinase</keyword>
<comment type="caution">
    <text evidence="10">The sequence shown here is derived from an EMBL/GenBank/DDBJ whole genome shotgun (WGS) entry which is preliminary data.</text>
</comment>
<dbReference type="InterPro" id="IPR003594">
    <property type="entry name" value="HATPase_dom"/>
</dbReference>
<dbReference type="GO" id="GO:0005524">
    <property type="term" value="F:ATP binding"/>
    <property type="evidence" value="ECO:0007669"/>
    <property type="project" value="UniProtKB-UniRule"/>
</dbReference>
<evidence type="ECO:0000256" key="4">
    <source>
        <dbReference type="ARBA" id="ARBA00022777"/>
    </source>
</evidence>
<accession>A0A1Y1Y4B2</accession>
<evidence type="ECO:0000313" key="11">
    <source>
        <dbReference type="Proteomes" id="UP000193498"/>
    </source>
</evidence>
<dbReference type="Gene3D" id="1.20.140.20">
    <property type="entry name" value="Alpha-ketoacid/pyruvate dehydrogenase kinase, N-terminal domain"/>
    <property type="match status" value="1"/>
</dbReference>
<dbReference type="OrthoDB" id="241648at2759"/>
<dbReference type="STRING" id="1314790.A0A1Y1Y4B2"/>
<dbReference type="GO" id="GO:0004740">
    <property type="term" value="F:pyruvate dehydrogenase (acetyl-transferring) kinase activity"/>
    <property type="evidence" value="ECO:0007669"/>
    <property type="project" value="UniProtKB-EC"/>
</dbReference>
<evidence type="ECO:0000256" key="1">
    <source>
        <dbReference type="ARBA" id="ARBA00006155"/>
    </source>
</evidence>
<dbReference type="InterPro" id="IPR036890">
    <property type="entry name" value="HATPase_C_sf"/>
</dbReference>
<keyword evidence="3 8" id="KW-0547">Nucleotide-binding</keyword>
<evidence type="ECO:0000256" key="2">
    <source>
        <dbReference type="ARBA" id="ARBA00022679"/>
    </source>
</evidence>
<dbReference type="InterPro" id="IPR005467">
    <property type="entry name" value="His_kinase_dom"/>
</dbReference>
<evidence type="ECO:0000256" key="6">
    <source>
        <dbReference type="ARBA" id="ARBA00023128"/>
    </source>
</evidence>
<dbReference type="GO" id="GO:0005759">
    <property type="term" value="C:mitochondrial matrix"/>
    <property type="evidence" value="ECO:0007669"/>
    <property type="project" value="UniProtKB-SubCell"/>
</dbReference>